<reference evidence="2" key="1">
    <citation type="submission" date="2013-04" db="EMBL/GenBank/DDBJ databases">
        <title>The genome sequencing project of 58 acetic acid bacteria.</title>
        <authorList>
            <person name="Okamoto-Kainuma A."/>
            <person name="Ishikawa M."/>
            <person name="Umino S."/>
            <person name="Koizumi Y."/>
            <person name="Shiwa Y."/>
            <person name="Yoshikawa H."/>
            <person name="Matsutani M."/>
            <person name="Matsushita K."/>
        </authorList>
    </citation>
    <scope>NUCLEOTIDE SEQUENCE</scope>
    <source>
        <strain evidence="2">NRIC 0228</strain>
    </source>
</reference>
<gene>
    <name evidence="2" type="ORF">AA0228_3033</name>
</gene>
<evidence type="ECO:0000313" key="3">
    <source>
        <dbReference type="Proteomes" id="UP001061070"/>
    </source>
</evidence>
<evidence type="ECO:0000256" key="1">
    <source>
        <dbReference type="SAM" id="SignalP"/>
    </source>
</evidence>
<sequence>MKKLFLLGILLSSNAFADENNTSHGAWKTTNIIIDGKTIMCTISTKSGDAGLDIMFPAVGGEPKISFNLDNKDIGPEKPRTAYLKYGSSERKITFDNEKNYEKANFTSFESSYDVPNLTNLLEDISKEKSFEISAPFIKNKGWVYTTNSYKFDMNGFDESTADLTRCLKNIQ</sequence>
<accession>A0ABQ0QFW5</accession>
<dbReference type="Proteomes" id="UP001061070">
    <property type="component" value="Unassembled WGS sequence"/>
</dbReference>
<keyword evidence="3" id="KW-1185">Reference proteome</keyword>
<organism evidence="2 3">
    <name type="scientific">Gluconobacter frateurii NRIC 0228</name>
    <dbReference type="NCBI Taxonomy" id="1307946"/>
    <lineage>
        <taxon>Bacteria</taxon>
        <taxon>Pseudomonadati</taxon>
        <taxon>Pseudomonadota</taxon>
        <taxon>Alphaproteobacteria</taxon>
        <taxon>Acetobacterales</taxon>
        <taxon>Acetobacteraceae</taxon>
        <taxon>Gluconobacter</taxon>
    </lineage>
</organism>
<dbReference type="RefSeq" id="WP_145994586.1">
    <property type="nucleotide sequence ID" value="NZ_BAQW01000015.1"/>
</dbReference>
<evidence type="ECO:0000313" key="2">
    <source>
        <dbReference type="EMBL" id="GBR17461.1"/>
    </source>
</evidence>
<protein>
    <submittedName>
        <fullName evidence="2">Uncharacterized protein</fullName>
    </submittedName>
</protein>
<feature type="signal peptide" evidence="1">
    <location>
        <begin position="1"/>
        <end position="17"/>
    </location>
</feature>
<keyword evidence="1" id="KW-0732">Signal</keyword>
<feature type="chain" id="PRO_5046336992" evidence="1">
    <location>
        <begin position="18"/>
        <end position="172"/>
    </location>
</feature>
<comment type="caution">
    <text evidence="2">The sequence shown here is derived from an EMBL/GenBank/DDBJ whole genome shotgun (WGS) entry which is preliminary data.</text>
</comment>
<proteinExistence type="predicted"/>
<dbReference type="EMBL" id="BAQW01000015">
    <property type="protein sequence ID" value="GBR17461.1"/>
    <property type="molecule type" value="Genomic_DNA"/>
</dbReference>
<name>A0ABQ0QFW5_9PROT</name>